<comment type="caution">
    <text evidence="3">The sequence shown here is derived from an EMBL/GenBank/DDBJ whole genome shotgun (WGS) entry which is preliminary data.</text>
</comment>
<dbReference type="InterPro" id="IPR006047">
    <property type="entry name" value="GH13_cat_dom"/>
</dbReference>
<reference evidence="3 4" key="1">
    <citation type="submission" date="2024-07" db="EMBL/GenBank/DDBJ databases">
        <title>Novosphingobium kalidii RD2P27.</title>
        <authorList>
            <person name="Sun J.-Q."/>
        </authorList>
    </citation>
    <scope>NUCLEOTIDE SEQUENCE [LARGE SCALE GENOMIC DNA]</scope>
    <source>
        <strain evidence="3 4">RD2P27</strain>
    </source>
</reference>
<comment type="similarity">
    <text evidence="1">Belongs to the glycosyl hydrolase 13 family.</text>
</comment>
<dbReference type="PANTHER" id="PTHR10357">
    <property type="entry name" value="ALPHA-AMYLASE FAMILY MEMBER"/>
    <property type="match status" value="1"/>
</dbReference>
<dbReference type="EMBL" id="JBEWLY010000008">
    <property type="protein sequence ID" value="MET1754515.1"/>
    <property type="molecule type" value="Genomic_DNA"/>
</dbReference>
<gene>
    <name evidence="3" type="ORF">ABVV53_03445</name>
</gene>
<proteinExistence type="inferred from homology"/>
<accession>A0ABV2CYI3</accession>
<dbReference type="InterPro" id="IPR017853">
    <property type="entry name" value="GH"/>
</dbReference>
<dbReference type="InterPro" id="IPR045857">
    <property type="entry name" value="O16G_dom_2"/>
</dbReference>
<evidence type="ECO:0000256" key="1">
    <source>
        <dbReference type="ARBA" id="ARBA00008061"/>
    </source>
</evidence>
<keyword evidence="3" id="KW-0378">Hydrolase</keyword>
<dbReference type="CDD" id="cd11331">
    <property type="entry name" value="AmyAc_OligoGlu_like"/>
    <property type="match status" value="1"/>
</dbReference>
<feature type="domain" description="Glycosyl hydrolase family 13 catalytic" evidence="2">
    <location>
        <begin position="14"/>
        <end position="392"/>
    </location>
</feature>
<dbReference type="SMART" id="SM00642">
    <property type="entry name" value="Aamy"/>
    <property type="match status" value="1"/>
</dbReference>
<name>A0ABV2CYI3_9SPHN</name>
<evidence type="ECO:0000313" key="3">
    <source>
        <dbReference type="EMBL" id="MET1754515.1"/>
    </source>
</evidence>
<dbReference type="GO" id="GO:0016787">
    <property type="term" value="F:hydrolase activity"/>
    <property type="evidence" value="ECO:0007669"/>
    <property type="project" value="UniProtKB-KW"/>
</dbReference>
<keyword evidence="4" id="KW-1185">Reference proteome</keyword>
<evidence type="ECO:0000313" key="4">
    <source>
        <dbReference type="Proteomes" id="UP001548713"/>
    </source>
</evidence>
<dbReference type="Gene3D" id="3.20.20.80">
    <property type="entry name" value="Glycosidases"/>
    <property type="match status" value="1"/>
</dbReference>
<dbReference type="Pfam" id="PF00128">
    <property type="entry name" value="Alpha-amylase"/>
    <property type="match status" value="1"/>
</dbReference>
<dbReference type="Gene3D" id="3.90.400.10">
    <property type="entry name" value="Oligo-1,6-glucosidase, Domain 2"/>
    <property type="match status" value="1"/>
</dbReference>
<dbReference type="Proteomes" id="UP001548713">
    <property type="component" value="Unassembled WGS sequence"/>
</dbReference>
<dbReference type="SUPFAM" id="SSF51011">
    <property type="entry name" value="Glycosyl hydrolase domain"/>
    <property type="match status" value="1"/>
</dbReference>
<protein>
    <submittedName>
        <fullName evidence="3">Alpha-amylase family glycosyl hydrolase</fullName>
    </submittedName>
</protein>
<organism evidence="3 4">
    <name type="scientific">Novosphingobium kalidii</name>
    <dbReference type="NCBI Taxonomy" id="3230299"/>
    <lineage>
        <taxon>Bacteria</taxon>
        <taxon>Pseudomonadati</taxon>
        <taxon>Pseudomonadota</taxon>
        <taxon>Alphaproteobacteria</taxon>
        <taxon>Sphingomonadales</taxon>
        <taxon>Sphingomonadaceae</taxon>
        <taxon>Novosphingobium</taxon>
    </lineage>
</organism>
<dbReference type="SUPFAM" id="SSF51445">
    <property type="entry name" value="(Trans)glycosidases"/>
    <property type="match status" value="1"/>
</dbReference>
<dbReference type="PANTHER" id="PTHR10357:SF179">
    <property type="entry name" value="NEUTRAL AND BASIC AMINO ACID TRANSPORT PROTEIN RBAT"/>
    <property type="match status" value="1"/>
</dbReference>
<sequence length="528" mass="60070">MSVSGWWREAALYQIYPRSFQDTDGNGIGDLEGICRRLDHIADLGVGAVWLSPIFRSPMADFGYDVSDYRDIDPVFGDMAAFDRLLEETHARGLKLLLDFVPNHSSDQHPWFQESRSSRDNPKRDWYIWHDPAPDGGPPNNWMSNFGGSAWEWDEHTDQYYYHAFLAEQPDLNWRNPDVRAAMRDVLRFWLDKGVDGFRVDVIWHLIKDAEFRDNPLNPHYDASHPDIDRYLQVYSADQPEVHDVIAELRAVIDSYDDRLLIGEIYLPIERLMTYYGRDNSGVHLPFNFQLIQCAWNADAIGSLIHEYESALPEGGWPNWVLSNHDQPRIAARVGEAQARVAAMLLLTLRGTPTLYYGDEIGIADVDMTEEEVLDPAAINEPGVSFNRDRSRTPMQWSDKPVAGFSDGKPWLPLTQDWRERNAAVQRQDPASLLNLHRALLHIRSIEPDLLSGAYRRIDMDEDVLAYERGASIAVILNLSSEPVELSLPDKWKAARVLLSVRSAQALNEVPANLAGAEGVILKIKDAE</sequence>
<evidence type="ECO:0000259" key="2">
    <source>
        <dbReference type="SMART" id="SM00642"/>
    </source>
</evidence>